<dbReference type="EMBL" id="BK032734">
    <property type="protein sequence ID" value="DAF57468.1"/>
    <property type="molecule type" value="Genomic_DNA"/>
</dbReference>
<accession>A0A8S5T277</accession>
<organism evidence="1">
    <name type="scientific">Myoviridae sp. ctqfO1</name>
    <dbReference type="NCBI Taxonomy" id="2827710"/>
    <lineage>
        <taxon>Viruses</taxon>
        <taxon>Duplodnaviria</taxon>
        <taxon>Heunggongvirae</taxon>
        <taxon>Uroviricota</taxon>
        <taxon>Caudoviricetes</taxon>
    </lineage>
</organism>
<reference evidence="1" key="1">
    <citation type="journal article" date="2021" name="Proc. Natl. Acad. Sci. U.S.A.">
        <title>A Catalog of Tens of Thousands of Viruses from Human Metagenomes Reveals Hidden Associations with Chronic Diseases.</title>
        <authorList>
            <person name="Tisza M.J."/>
            <person name="Buck C.B."/>
        </authorList>
    </citation>
    <scope>NUCLEOTIDE SEQUENCE</scope>
    <source>
        <strain evidence="1">CtqfO1</strain>
    </source>
</reference>
<name>A0A8S5T277_9CAUD</name>
<protein>
    <submittedName>
        <fullName evidence="1">Uncharacterized protein</fullName>
    </submittedName>
</protein>
<evidence type="ECO:0000313" key="1">
    <source>
        <dbReference type="EMBL" id="DAF57468.1"/>
    </source>
</evidence>
<proteinExistence type="predicted"/>
<sequence>MVGFCSIFALKNAGSLMAVGLLALAIADKKEGENYSKKGRKIVEKPLAISIRPML</sequence>